<dbReference type="CDD" id="cd00165">
    <property type="entry name" value="S4"/>
    <property type="match status" value="1"/>
</dbReference>
<protein>
    <submittedName>
        <fullName evidence="2">RNA-binding S4 domain protein</fullName>
    </submittedName>
</protein>
<evidence type="ECO:0000313" key="2">
    <source>
        <dbReference type="EMBL" id="AFZ33780.1"/>
    </source>
</evidence>
<dbReference type="AlphaFoldDB" id="K9XMF2"/>
<name>K9XMF2_STAC7</name>
<dbReference type="STRING" id="111780.Sta7437_0162"/>
<dbReference type="PATRIC" id="fig|111780.3.peg.164"/>
<dbReference type="Proteomes" id="UP000010473">
    <property type="component" value="Chromosome"/>
</dbReference>
<dbReference type="GO" id="GO:0003723">
    <property type="term" value="F:RNA binding"/>
    <property type="evidence" value="ECO:0007669"/>
    <property type="project" value="UniProtKB-KW"/>
</dbReference>
<dbReference type="eggNOG" id="COG2501">
    <property type="taxonomic scope" value="Bacteria"/>
</dbReference>
<keyword evidence="1" id="KW-0694">RNA-binding</keyword>
<proteinExistence type="predicted"/>
<reference evidence="3" key="1">
    <citation type="journal article" date="2013" name="Proc. Natl. Acad. Sci. U.S.A.">
        <title>Improving the coverage of the cyanobacterial phylum using diversity-driven genome sequencing.</title>
        <authorList>
            <person name="Shih P.M."/>
            <person name="Wu D."/>
            <person name="Latifi A."/>
            <person name="Axen S.D."/>
            <person name="Fewer D.P."/>
            <person name="Talla E."/>
            <person name="Calteau A."/>
            <person name="Cai F."/>
            <person name="Tandeau de Marsac N."/>
            <person name="Rippka R."/>
            <person name="Herdman M."/>
            <person name="Sivonen K."/>
            <person name="Coursin T."/>
            <person name="Laurent T."/>
            <person name="Goodwin L."/>
            <person name="Nolan M."/>
            <person name="Davenport K.W."/>
            <person name="Han C.S."/>
            <person name="Rubin E.M."/>
            <person name="Eisen J.A."/>
            <person name="Woyke T."/>
            <person name="Gugger M."/>
            <person name="Kerfeld C.A."/>
        </authorList>
    </citation>
    <scope>NUCLEOTIDE SEQUENCE [LARGE SCALE GENOMIC DNA]</scope>
    <source>
        <strain evidence="3">ATCC 29371 / PCC 7437</strain>
    </source>
</reference>
<dbReference type="OrthoDB" id="9811532at2"/>
<dbReference type="HOGENOM" id="CLU_127162_4_0_3"/>
<dbReference type="InterPro" id="IPR036986">
    <property type="entry name" value="S4_RNA-bd_sf"/>
</dbReference>
<dbReference type="Pfam" id="PF13275">
    <property type="entry name" value="S4_2"/>
    <property type="match status" value="1"/>
</dbReference>
<dbReference type="SUPFAM" id="SSF55174">
    <property type="entry name" value="Alpha-L RNA-binding motif"/>
    <property type="match status" value="1"/>
</dbReference>
<organism evidence="2 3">
    <name type="scientific">Stanieria cyanosphaera (strain ATCC 29371 / PCC 7437)</name>
    <dbReference type="NCBI Taxonomy" id="111780"/>
    <lineage>
        <taxon>Bacteria</taxon>
        <taxon>Bacillati</taxon>
        <taxon>Cyanobacteriota</taxon>
        <taxon>Cyanophyceae</taxon>
        <taxon>Pleurocapsales</taxon>
        <taxon>Dermocarpellaceae</taxon>
        <taxon>Stanieria</taxon>
    </lineage>
</organism>
<sequence>MSQNLDNSSNRSFIKLDQFLKWQGLVQTGGEAKLRIKAGEILVNGEVETRRGRKLVSGDIVTVANLAYKVELN</sequence>
<dbReference type="KEGG" id="scs:Sta7437_0162"/>
<dbReference type="EMBL" id="CP003653">
    <property type="protein sequence ID" value="AFZ33780.1"/>
    <property type="molecule type" value="Genomic_DNA"/>
</dbReference>
<evidence type="ECO:0000313" key="3">
    <source>
        <dbReference type="Proteomes" id="UP000010473"/>
    </source>
</evidence>
<dbReference type="Gene3D" id="3.10.290.10">
    <property type="entry name" value="RNA-binding S4 domain"/>
    <property type="match status" value="1"/>
</dbReference>
<dbReference type="PROSITE" id="PS50889">
    <property type="entry name" value="S4"/>
    <property type="match status" value="1"/>
</dbReference>
<accession>K9XMF2</accession>
<keyword evidence="3" id="KW-1185">Reference proteome</keyword>
<dbReference type="RefSeq" id="WP_015191453.1">
    <property type="nucleotide sequence ID" value="NC_019748.1"/>
</dbReference>
<gene>
    <name evidence="2" type="ordered locus">Sta7437_0162</name>
</gene>
<evidence type="ECO:0000256" key="1">
    <source>
        <dbReference type="PROSITE-ProRule" id="PRU00182"/>
    </source>
</evidence>